<evidence type="ECO:0000313" key="1">
    <source>
        <dbReference type="Proteomes" id="UP001165740"/>
    </source>
</evidence>
<dbReference type="GeneID" id="129926583"/>
<proteinExistence type="predicted"/>
<dbReference type="RefSeq" id="XP_055887449.1">
    <property type="nucleotide sequence ID" value="XM_056031474.1"/>
</dbReference>
<name>A0A9W3AJP3_BIOGL</name>
<gene>
    <name evidence="2 3 4" type="primary">LOC129926583</name>
</gene>
<organism evidence="1 4">
    <name type="scientific">Biomphalaria glabrata</name>
    <name type="common">Bloodfluke planorb</name>
    <name type="synonym">Freshwater snail</name>
    <dbReference type="NCBI Taxonomy" id="6526"/>
    <lineage>
        <taxon>Eukaryota</taxon>
        <taxon>Metazoa</taxon>
        <taxon>Spiralia</taxon>
        <taxon>Lophotrochozoa</taxon>
        <taxon>Mollusca</taxon>
        <taxon>Gastropoda</taxon>
        <taxon>Heterobranchia</taxon>
        <taxon>Euthyneura</taxon>
        <taxon>Panpulmonata</taxon>
        <taxon>Hygrophila</taxon>
        <taxon>Lymnaeoidea</taxon>
        <taxon>Planorbidae</taxon>
        <taxon>Biomphalaria</taxon>
    </lineage>
</organism>
<keyword evidence="1" id="KW-1185">Reference proteome</keyword>
<protein>
    <submittedName>
        <fullName evidence="2 3">Uncharacterized protein LOC129926583</fullName>
    </submittedName>
</protein>
<evidence type="ECO:0000313" key="4">
    <source>
        <dbReference type="RefSeq" id="XP_055887451.1"/>
    </source>
</evidence>
<dbReference type="RefSeq" id="XP_055887450.1">
    <property type="nucleotide sequence ID" value="XM_056031475.1"/>
</dbReference>
<dbReference type="AlphaFoldDB" id="A0A9W3AJP3"/>
<evidence type="ECO:0000313" key="3">
    <source>
        <dbReference type="RefSeq" id="XP_055887450.1"/>
    </source>
</evidence>
<accession>A0A9W3AJP3</accession>
<evidence type="ECO:0000313" key="2">
    <source>
        <dbReference type="RefSeq" id="XP_055887449.1"/>
    </source>
</evidence>
<reference evidence="2 3" key="1">
    <citation type="submission" date="2025-04" db="UniProtKB">
        <authorList>
            <consortium name="RefSeq"/>
        </authorList>
    </citation>
    <scope>IDENTIFICATION</scope>
</reference>
<dbReference type="RefSeq" id="XP_055887451.1">
    <property type="nucleotide sequence ID" value="XM_056031476.1"/>
</dbReference>
<sequence length="243" mass="26480">MEGSGLLQHIHPSQWRYSPWRAQACFNTSIHPSGATAHGGLRSASTHPSIPVALQPMEGSGLLQHIHPSQWRYSPWRAQACFNTSFHPSGATAHGGLRPASTHPSIPVALQPMKGSGLLQHIHPSQWRYSPWRAQACFNTSIHPSGATAHEGLRPASTHPSIPVALQPMKGSGLLQHIHPSQWRYSPWRAQACFNTSIHPSGATAHEGLRPASTHPSIPVALQPMKGSGLLQHIHPSQWRYSP</sequence>
<dbReference type="Proteomes" id="UP001165740">
    <property type="component" value="Chromosome 6"/>
</dbReference>